<sequence>MTLAPKSEVVNRPLVKVKARSNRDAPGFHLPTLPYENQAVDDLRCHTRESHKLSLAHDFVVKGRHGAIRLDEQIITS</sequence>
<accession>A0A919MS52</accession>
<comment type="caution">
    <text evidence="1">The sequence shown here is derived from an EMBL/GenBank/DDBJ whole genome shotgun (WGS) entry which is preliminary data.</text>
</comment>
<dbReference type="Proteomes" id="UP000647172">
    <property type="component" value="Unassembled WGS sequence"/>
</dbReference>
<dbReference type="AlphaFoldDB" id="A0A919MS52"/>
<organism evidence="1 2">
    <name type="scientific">Actinoplanes nipponensis</name>
    <dbReference type="NCBI Taxonomy" id="135950"/>
    <lineage>
        <taxon>Bacteria</taxon>
        <taxon>Bacillati</taxon>
        <taxon>Actinomycetota</taxon>
        <taxon>Actinomycetes</taxon>
        <taxon>Micromonosporales</taxon>
        <taxon>Micromonosporaceae</taxon>
        <taxon>Actinoplanes</taxon>
    </lineage>
</organism>
<dbReference type="EMBL" id="BOMQ01000065">
    <property type="protein sequence ID" value="GIE52263.1"/>
    <property type="molecule type" value="Genomic_DNA"/>
</dbReference>
<protein>
    <submittedName>
        <fullName evidence="1">Uncharacterized protein</fullName>
    </submittedName>
</protein>
<evidence type="ECO:0000313" key="2">
    <source>
        <dbReference type="Proteomes" id="UP000647172"/>
    </source>
</evidence>
<keyword evidence="2" id="KW-1185">Reference proteome</keyword>
<proteinExistence type="predicted"/>
<gene>
    <name evidence="1" type="ORF">Ani05nite_57970</name>
</gene>
<reference evidence="1" key="1">
    <citation type="submission" date="2021-01" db="EMBL/GenBank/DDBJ databases">
        <title>Whole genome shotgun sequence of Actinoplanes nipponensis NBRC 14063.</title>
        <authorList>
            <person name="Komaki H."/>
            <person name="Tamura T."/>
        </authorList>
    </citation>
    <scope>NUCLEOTIDE SEQUENCE</scope>
    <source>
        <strain evidence="1">NBRC 14063</strain>
    </source>
</reference>
<evidence type="ECO:0000313" key="1">
    <source>
        <dbReference type="EMBL" id="GIE52263.1"/>
    </source>
</evidence>
<name>A0A919MS52_9ACTN</name>